<evidence type="ECO:0000313" key="2">
    <source>
        <dbReference type="Proteomes" id="UP001262410"/>
    </source>
</evidence>
<accession>A0ABU1JR21</accession>
<dbReference type="Proteomes" id="UP001262410">
    <property type="component" value="Unassembled WGS sequence"/>
</dbReference>
<organism evidence="1 2">
    <name type="scientific">Inquilinus ginsengisoli</name>
    <dbReference type="NCBI Taxonomy" id="363840"/>
    <lineage>
        <taxon>Bacteria</taxon>
        <taxon>Pseudomonadati</taxon>
        <taxon>Pseudomonadota</taxon>
        <taxon>Alphaproteobacteria</taxon>
        <taxon>Rhodospirillales</taxon>
        <taxon>Rhodospirillaceae</taxon>
        <taxon>Inquilinus</taxon>
    </lineage>
</organism>
<reference evidence="1 2" key="1">
    <citation type="submission" date="2023-07" db="EMBL/GenBank/DDBJ databases">
        <title>Sorghum-associated microbial communities from plants grown in Nebraska, USA.</title>
        <authorList>
            <person name="Schachtman D."/>
        </authorList>
    </citation>
    <scope>NUCLEOTIDE SEQUENCE [LARGE SCALE GENOMIC DNA]</scope>
    <source>
        <strain evidence="1 2">584</strain>
    </source>
</reference>
<evidence type="ECO:0008006" key="3">
    <source>
        <dbReference type="Google" id="ProtNLM"/>
    </source>
</evidence>
<sequence length="255" mass="28285">MSFVAIAARIGKSDLNPVALACDRAAWAAAAAALSERIVHRTNHCIALTFNIISLPIGSVPRHVLPHRYWPASCRKDCHDRAFGMCLERKARVRRTTPPPESVVAGWYENASLLDSYSTDLSSSKQYSMRVLATRTLGDPPAWIKALVAVRDAMVTPFDVKASGEVRASRADNERVDFFPVQWESDDEIVLGEDDRHLDFRLSLLRGNSPTGTKLIATTVVHSHNAFGLTYLNVIRPFHHLVVRTSLARFARAQG</sequence>
<protein>
    <recommendedName>
        <fullName evidence="3">DUF2867 domain-containing protein</fullName>
    </recommendedName>
</protein>
<dbReference type="RefSeq" id="WP_309796005.1">
    <property type="nucleotide sequence ID" value="NZ_JAVDPW010000006.1"/>
</dbReference>
<gene>
    <name evidence="1" type="ORF">E9232_003593</name>
</gene>
<dbReference type="InterPro" id="IPR021295">
    <property type="entry name" value="DUF2867"/>
</dbReference>
<evidence type="ECO:0000313" key="1">
    <source>
        <dbReference type="EMBL" id="MDR6291067.1"/>
    </source>
</evidence>
<proteinExistence type="predicted"/>
<keyword evidence="2" id="KW-1185">Reference proteome</keyword>
<comment type="caution">
    <text evidence="1">The sequence shown here is derived from an EMBL/GenBank/DDBJ whole genome shotgun (WGS) entry which is preliminary data.</text>
</comment>
<dbReference type="EMBL" id="JAVDPW010000006">
    <property type="protein sequence ID" value="MDR6291067.1"/>
    <property type="molecule type" value="Genomic_DNA"/>
</dbReference>
<name>A0ABU1JR21_9PROT</name>
<dbReference type="Pfam" id="PF11066">
    <property type="entry name" value="DUF2867"/>
    <property type="match status" value="1"/>
</dbReference>